<dbReference type="SUPFAM" id="SSF54791">
    <property type="entry name" value="Eukaryotic type KH-domain (KH-domain type I)"/>
    <property type="match status" value="2"/>
</dbReference>
<feature type="domain" description="K Homology" evidence="3">
    <location>
        <begin position="22"/>
        <end position="90"/>
    </location>
</feature>
<reference evidence="4" key="1">
    <citation type="submission" date="2020-08" db="EMBL/GenBank/DDBJ databases">
        <title>Multicomponent nature underlies the extraordinary mechanical properties of spider dragline silk.</title>
        <authorList>
            <person name="Kono N."/>
            <person name="Nakamura H."/>
            <person name="Mori M."/>
            <person name="Yoshida Y."/>
            <person name="Ohtoshi R."/>
            <person name="Malay A.D."/>
            <person name="Moran D.A.P."/>
            <person name="Tomita M."/>
            <person name="Numata K."/>
            <person name="Arakawa K."/>
        </authorList>
    </citation>
    <scope>NUCLEOTIDE SEQUENCE</scope>
</reference>
<dbReference type="PROSITE" id="PS50084">
    <property type="entry name" value="KH_TYPE_1"/>
    <property type="match status" value="2"/>
</dbReference>
<keyword evidence="2" id="KW-0694">RNA-binding</keyword>
<keyword evidence="1" id="KW-0677">Repeat</keyword>
<protein>
    <submittedName>
        <fullName evidence="4">Vigilin</fullName>
    </submittedName>
</protein>
<comment type="caution">
    <text evidence="4">The sequence shown here is derived from an EMBL/GenBank/DDBJ whole genome shotgun (WGS) entry which is preliminary data.</text>
</comment>
<dbReference type="SMART" id="SM00322">
    <property type="entry name" value="KH"/>
    <property type="match status" value="2"/>
</dbReference>
<dbReference type="InterPro" id="IPR036612">
    <property type="entry name" value="KH_dom_type_1_sf"/>
</dbReference>
<dbReference type="OrthoDB" id="442947at2759"/>
<name>A0A8X6T6J5_NEPPI</name>
<evidence type="ECO:0000313" key="4">
    <source>
        <dbReference type="EMBL" id="GFS83121.1"/>
    </source>
</evidence>
<dbReference type="InterPro" id="IPR004088">
    <property type="entry name" value="KH_dom_type_1"/>
</dbReference>
<dbReference type="GO" id="GO:0010468">
    <property type="term" value="P:regulation of gene expression"/>
    <property type="evidence" value="ECO:0007669"/>
    <property type="project" value="UniProtKB-ARBA"/>
</dbReference>
<evidence type="ECO:0000256" key="2">
    <source>
        <dbReference type="PROSITE-ProRule" id="PRU00117"/>
    </source>
</evidence>
<sequence>MIQDLTKVQVDFTDESIKAESPQKNVEVSIYKQNHKCVIGKGEANIKKIKDETSTKIDLSAEGAETNIIAVRGPKEGVIKAKKLLLEISNEKQLIGCTAEIEANSVHKLLIGKKGASIKKVIEKTGARIVFLSENDDDKNTINIIG</sequence>
<gene>
    <name evidence="4" type="primary">X975_06383</name>
    <name evidence="4" type="ORF">NPIL_638461</name>
</gene>
<evidence type="ECO:0000259" key="3">
    <source>
        <dbReference type="SMART" id="SM00322"/>
    </source>
</evidence>
<dbReference type="Gene3D" id="3.30.1370.10">
    <property type="entry name" value="K Homology domain, type 1"/>
    <property type="match status" value="2"/>
</dbReference>
<feature type="domain" description="K Homology" evidence="3">
    <location>
        <begin position="95"/>
        <end position="146"/>
    </location>
</feature>
<evidence type="ECO:0000256" key="1">
    <source>
        <dbReference type="ARBA" id="ARBA00022737"/>
    </source>
</evidence>
<proteinExistence type="predicted"/>
<dbReference type="Proteomes" id="UP000887013">
    <property type="component" value="Unassembled WGS sequence"/>
</dbReference>
<evidence type="ECO:0000313" key="5">
    <source>
        <dbReference type="Proteomes" id="UP000887013"/>
    </source>
</evidence>
<organism evidence="4 5">
    <name type="scientific">Nephila pilipes</name>
    <name type="common">Giant wood spider</name>
    <name type="synonym">Nephila maculata</name>
    <dbReference type="NCBI Taxonomy" id="299642"/>
    <lineage>
        <taxon>Eukaryota</taxon>
        <taxon>Metazoa</taxon>
        <taxon>Ecdysozoa</taxon>
        <taxon>Arthropoda</taxon>
        <taxon>Chelicerata</taxon>
        <taxon>Arachnida</taxon>
        <taxon>Araneae</taxon>
        <taxon>Araneomorphae</taxon>
        <taxon>Entelegynae</taxon>
        <taxon>Araneoidea</taxon>
        <taxon>Nephilidae</taxon>
        <taxon>Nephila</taxon>
    </lineage>
</organism>
<dbReference type="Pfam" id="PF00013">
    <property type="entry name" value="KH_1"/>
    <property type="match status" value="2"/>
</dbReference>
<dbReference type="InterPro" id="IPR004087">
    <property type="entry name" value="KH_dom"/>
</dbReference>
<dbReference type="EMBL" id="BMAW01098118">
    <property type="protein sequence ID" value="GFS83121.1"/>
    <property type="molecule type" value="Genomic_DNA"/>
</dbReference>
<dbReference type="GO" id="GO:0003723">
    <property type="term" value="F:RNA binding"/>
    <property type="evidence" value="ECO:0007669"/>
    <property type="project" value="UniProtKB-UniRule"/>
</dbReference>
<keyword evidence="5" id="KW-1185">Reference proteome</keyword>
<dbReference type="PANTHER" id="PTHR10288">
    <property type="entry name" value="KH DOMAIN CONTAINING RNA BINDING PROTEIN"/>
    <property type="match status" value="1"/>
</dbReference>
<dbReference type="AlphaFoldDB" id="A0A8X6T6J5"/>
<accession>A0A8X6T6J5</accession>